<dbReference type="SUPFAM" id="SSF109604">
    <property type="entry name" value="HD-domain/PDEase-like"/>
    <property type="match status" value="1"/>
</dbReference>
<dbReference type="GO" id="GO:0003676">
    <property type="term" value="F:nucleic acid binding"/>
    <property type="evidence" value="ECO:0007669"/>
    <property type="project" value="InterPro"/>
</dbReference>
<keyword evidence="5" id="KW-1185">Reference proteome</keyword>
<protein>
    <submittedName>
        <fullName evidence="4">CMP-binding protein</fullName>
    </submittedName>
</protein>
<evidence type="ECO:0000313" key="5">
    <source>
        <dbReference type="Proteomes" id="UP000214689"/>
    </source>
</evidence>
<dbReference type="CDD" id="cd04492">
    <property type="entry name" value="YhaM_OBF_like"/>
    <property type="match status" value="1"/>
</dbReference>
<evidence type="ECO:0000313" key="4">
    <source>
        <dbReference type="EMBL" id="ASS37092.1"/>
    </source>
</evidence>
<evidence type="ECO:0000259" key="3">
    <source>
        <dbReference type="Pfam" id="PF01966"/>
    </source>
</evidence>
<dbReference type="Gene3D" id="1.10.3210.10">
    <property type="entry name" value="Hypothetical protein af1432"/>
    <property type="match status" value="1"/>
</dbReference>
<dbReference type="AlphaFoldDB" id="A0A223AQ63"/>
<sequence>MKNVNVIDIKPNTNITDFFMIKATSIKVGSNGKEYHDVMLTDATGDLSAKKWDVDENNIEFLKSLKVGDLVKVRGAVTDWKGQTQLRINQIRLATEEDELEMSDFVKSAPEKPIDMYEYIIGEINAMQDEDFKKLCLHLYEGNKEKLMYYPAAMSNHHAEYGGLLYHIKRMMMSANKLCEVYTNLSRDLLIAGVAIHDIEKLNEILSDKNGISPGYSFKGQMLGHIVQGITLVNDLCREFGISEEKAVLLEHMILSHHYEPEFGSPKKPLFPEAEMLHYLDIVDARMFDMEEGLKGVSDGEFGDRVWPLDNRRLYKRTF</sequence>
<dbReference type="Pfam" id="PF01336">
    <property type="entry name" value="tRNA_anti-codon"/>
    <property type="match status" value="1"/>
</dbReference>
<dbReference type="InterPro" id="IPR006674">
    <property type="entry name" value="HD_domain"/>
</dbReference>
<dbReference type="EMBL" id="CP016199">
    <property type="protein sequence ID" value="ASS37092.1"/>
    <property type="molecule type" value="Genomic_DNA"/>
</dbReference>
<accession>A0A223AQ63</accession>
<feature type="domain" description="HD" evidence="3">
    <location>
        <begin position="165"/>
        <end position="285"/>
    </location>
</feature>
<dbReference type="OrthoDB" id="9778453at2"/>
<evidence type="ECO:0000259" key="2">
    <source>
        <dbReference type="Pfam" id="PF01336"/>
    </source>
</evidence>
<dbReference type="Pfam" id="PF01966">
    <property type="entry name" value="HD"/>
    <property type="match status" value="1"/>
</dbReference>
<dbReference type="GO" id="GO:0031125">
    <property type="term" value="P:rRNA 3'-end processing"/>
    <property type="evidence" value="ECO:0007669"/>
    <property type="project" value="TreeGrafter"/>
</dbReference>
<gene>
    <name evidence="4" type="ORF">AXF17_00440</name>
</gene>
<dbReference type="InterPro" id="IPR004365">
    <property type="entry name" value="NA-bd_OB_tRNA"/>
</dbReference>
<reference evidence="5" key="1">
    <citation type="submission" date="2016-05" db="EMBL/GenBank/DDBJ databases">
        <authorList>
            <person name="Holder M.E."/>
            <person name="Ajami N.J."/>
            <person name="Petrosino J.F."/>
        </authorList>
    </citation>
    <scope>NUCLEOTIDE SEQUENCE [LARGE SCALE GENOMIC DNA]</scope>
    <source>
        <strain evidence="5">ATCC 700696</strain>
    </source>
</reference>
<organism evidence="4 5">
    <name type="scientific">Mogibacterium pumilum</name>
    <dbReference type="NCBI Taxonomy" id="86332"/>
    <lineage>
        <taxon>Bacteria</taxon>
        <taxon>Bacillati</taxon>
        <taxon>Bacillota</taxon>
        <taxon>Clostridia</taxon>
        <taxon>Peptostreptococcales</taxon>
        <taxon>Anaerovoracaceae</taxon>
        <taxon>Mogibacterium</taxon>
    </lineage>
</organism>
<dbReference type="InterPro" id="IPR050798">
    <property type="entry name" value="YhaM_exoribonuc/phosphodiest"/>
</dbReference>
<dbReference type="InterPro" id="IPR012340">
    <property type="entry name" value="NA-bd_OB-fold"/>
</dbReference>
<proteinExistence type="predicted"/>
<dbReference type="SUPFAM" id="SSF50249">
    <property type="entry name" value="Nucleic acid-binding proteins"/>
    <property type="match status" value="1"/>
</dbReference>
<dbReference type="Proteomes" id="UP000214689">
    <property type="component" value="Chromosome"/>
</dbReference>
<dbReference type="RefSeq" id="WP_094233306.1">
    <property type="nucleotide sequence ID" value="NZ_CP016199.1"/>
</dbReference>
<keyword evidence="1" id="KW-0378">Hydrolase</keyword>
<name>A0A223AQ63_9FIRM</name>
<dbReference type="Gene3D" id="2.40.50.140">
    <property type="entry name" value="Nucleic acid-binding proteins"/>
    <property type="match status" value="1"/>
</dbReference>
<feature type="domain" description="OB" evidence="2">
    <location>
        <begin position="27"/>
        <end position="93"/>
    </location>
</feature>
<dbReference type="PANTHER" id="PTHR37294:SF1">
    <property type="entry name" value="3'-5' EXORIBONUCLEASE YHAM"/>
    <property type="match status" value="1"/>
</dbReference>
<evidence type="ECO:0000256" key="1">
    <source>
        <dbReference type="ARBA" id="ARBA00022801"/>
    </source>
</evidence>
<dbReference type="GO" id="GO:0016787">
    <property type="term" value="F:hydrolase activity"/>
    <property type="evidence" value="ECO:0007669"/>
    <property type="project" value="UniProtKB-KW"/>
</dbReference>
<dbReference type="PANTHER" id="PTHR37294">
    <property type="entry name" value="3'-5' EXORIBONUCLEASE YHAM"/>
    <property type="match status" value="1"/>
</dbReference>